<dbReference type="EMBL" id="JABRWO010000012">
    <property type="protein sequence ID" value="MBA2117051.1"/>
    <property type="molecule type" value="Genomic_DNA"/>
</dbReference>
<evidence type="ECO:0000256" key="3">
    <source>
        <dbReference type="ARBA" id="ARBA00023163"/>
    </source>
</evidence>
<keyword evidence="6" id="KW-1185">Reference proteome</keyword>
<dbReference type="Pfam" id="PF12833">
    <property type="entry name" value="HTH_18"/>
    <property type="match status" value="1"/>
</dbReference>
<dbReference type="GO" id="GO:0003700">
    <property type="term" value="F:DNA-binding transcription factor activity"/>
    <property type="evidence" value="ECO:0007669"/>
    <property type="project" value="InterPro"/>
</dbReference>
<dbReference type="InterPro" id="IPR035965">
    <property type="entry name" value="PAS-like_dom_sf"/>
</dbReference>
<dbReference type="SUPFAM" id="SSF55785">
    <property type="entry name" value="PYP-like sensor domain (PAS domain)"/>
    <property type="match status" value="1"/>
</dbReference>
<dbReference type="PANTHER" id="PTHR46796">
    <property type="entry name" value="HTH-TYPE TRANSCRIPTIONAL ACTIVATOR RHAS-RELATED"/>
    <property type="match status" value="1"/>
</dbReference>
<dbReference type="InterPro" id="IPR020449">
    <property type="entry name" value="Tscrpt_reg_AraC-type_HTH"/>
</dbReference>
<keyword evidence="3" id="KW-0804">Transcription</keyword>
<keyword evidence="2" id="KW-0238">DNA-binding</keyword>
<dbReference type="AlphaFoldDB" id="A0A7V9A9D8"/>
<dbReference type="PANTHER" id="PTHR46796:SF13">
    <property type="entry name" value="HTH-TYPE TRANSCRIPTIONAL ACTIVATOR RHAS"/>
    <property type="match status" value="1"/>
</dbReference>
<feature type="domain" description="HTH araC/xylS-type" evidence="4">
    <location>
        <begin position="163"/>
        <end position="261"/>
    </location>
</feature>
<comment type="caution">
    <text evidence="5">The sequence shown here is derived from an EMBL/GenBank/DDBJ whole genome shotgun (WGS) entry which is preliminary data.</text>
</comment>
<dbReference type="InterPro" id="IPR013656">
    <property type="entry name" value="PAS_4"/>
</dbReference>
<dbReference type="InterPro" id="IPR050204">
    <property type="entry name" value="AraC_XylS_family_regulators"/>
</dbReference>
<evidence type="ECO:0000313" key="6">
    <source>
        <dbReference type="Proteomes" id="UP000551616"/>
    </source>
</evidence>
<organism evidence="5 6">
    <name type="scientific">Bremerella alba</name>
    <dbReference type="NCBI Taxonomy" id="980252"/>
    <lineage>
        <taxon>Bacteria</taxon>
        <taxon>Pseudomonadati</taxon>
        <taxon>Planctomycetota</taxon>
        <taxon>Planctomycetia</taxon>
        <taxon>Pirellulales</taxon>
        <taxon>Pirellulaceae</taxon>
        <taxon>Bremerella</taxon>
    </lineage>
</organism>
<dbReference type="SUPFAM" id="SSF46689">
    <property type="entry name" value="Homeodomain-like"/>
    <property type="match status" value="2"/>
</dbReference>
<dbReference type="Gene3D" id="1.10.10.60">
    <property type="entry name" value="Homeodomain-like"/>
    <property type="match status" value="2"/>
</dbReference>
<dbReference type="SMART" id="SM00342">
    <property type="entry name" value="HTH_ARAC"/>
    <property type="match status" value="1"/>
</dbReference>
<sequence>MIQMTPQQASELPRASVPDWKKIQTDFFQRMGGDQQLRHLFELMPGTFFFMKDEQSRMICASRAILKRLGVNSEAEVIGRTDYDFFPPSIADNFVRDDRKVMETGRAMANHVEIWYSEQRILDWFVTNKLPVLDKSGQPIGVMGTVHSYEGKKQELLPFSRVSTAIEYIRQHFRRTISIDELAELAGLSPRQLQRSFRETMGTGIHDFILKTRVESACHILQTTEMPIAEVAKQHGFCDQSAFTKTFRRIAGVTPARFRKESMKRASLR</sequence>
<dbReference type="PROSITE" id="PS01124">
    <property type="entry name" value="HTH_ARAC_FAMILY_2"/>
    <property type="match status" value="1"/>
</dbReference>
<reference evidence="5 6" key="1">
    <citation type="submission" date="2020-05" db="EMBL/GenBank/DDBJ databases">
        <title>Bremerella alba sp. nov., a novel planctomycete isolated from the surface of the macroalga Fucus spiralis.</title>
        <authorList>
            <person name="Godinho O."/>
            <person name="Botelho R."/>
            <person name="Albuquerque L."/>
            <person name="Wiegand S."/>
            <person name="Da Costa M.S."/>
            <person name="Lobo-Da-Cunha A."/>
            <person name="Jogler C."/>
            <person name="Lage O.M."/>
        </authorList>
    </citation>
    <scope>NUCLEOTIDE SEQUENCE [LARGE SCALE GENOMIC DNA]</scope>
    <source>
        <strain evidence="5 6">FF15</strain>
    </source>
</reference>
<dbReference type="PRINTS" id="PR00032">
    <property type="entry name" value="HTHARAC"/>
</dbReference>
<dbReference type="Proteomes" id="UP000551616">
    <property type="component" value="Unassembled WGS sequence"/>
</dbReference>
<dbReference type="CDD" id="cd00130">
    <property type="entry name" value="PAS"/>
    <property type="match status" value="1"/>
</dbReference>
<evidence type="ECO:0000313" key="5">
    <source>
        <dbReference type="EMBL" id="MBA2117051.1"/>
    </source>
</evidence>
<proteinExistence type="predicted"/>
<dbReference type="Gene3D" id="3.30.450.20">
    <property type="entry name" value="PAS domain"/>
    <property type="match status" value="1"/>
</dbReference>
<evidence type="ECO:0000256" key="2">
    <source>
        <dbReference type="ARBA" id="ARBA00023125"/>
    </source>
</evidence>
<protein>
    <submittedName>
        <fullName evidence="5">HTH-type transcriptional activator RhaR</fullName>
    </submittedName>
</protein>
<name>A0A7V9A9D8_9BACT</name>
<dbReference type="InterPro" id="IPR000014">
    <property type="entry name" value="PAS"/>
</dbReference>
<dbReference type="InterPro" id="IPR018060">
    <property type="entry name" value="HTH_AraC"/>
</dbReference>
<dbReference type="InterPro" id="IPR009057">
    <property type="entry name" value="Homeodomain-like_sf"/>
</dbReference>
<evidence type="ECO:0000259" key="4">
    <source>
        <dbReference type="PROSITE" id="PS01124"/>
    </source>
</evidence>
<evidence type="ECO:0000256" key="1">
    <source>
        <dbReference type="ARBA" id="ARBA00023015"/>
    </source>
</evidence>
<gene>
    <name evidence="5" type="primary">rhaR_5</name>
    <name evidence="5" type="ORF">HOV93_42450</name>
</gene>
<dbReference type="Pfam" id="PF08448">
    <property type="entry name" value="PAS_4"/>
    <property type="match status" value="1"/>
</dbReference>
<keyword evidence="1" id="KW-0805">Transcription regulation</keyword>
<accession>A0A7V9A9D8</accession>
<dbReference type="GO" id="GO:0043565">
    <property type="term" value="F:sequence-specific DNA binding"/>
    <property type="evidence" value="ECO:0007669"/>
    <property type="project" value="InterPro"/>
</dbReference>